<evidence type="ECO:0000313" key="6">
    <source>
        <dbReference type="EMBL" id="KJK49435.1"/>
    </source>
</evidence>
<comment type="caution">
    <text evidence="6">The sequence shown here is derived from an EMBL/GenBank/DDBJ whole genome shotgun (WGS) entry which is preliminary data.</text>
</comment>
<comment type="similarity">
    <text evidence="1">Belongs to the transglycosylase family. Rpf subfamily.</text>
</comment>
<organism evidence="6 7">
    <name type="scientific">Lentzea aerocolonigenes</name>
    <name type="common">Lechevalieria aerocolonigenes</name>
    <name type="synonym">Saccharothrix aerocolonigenes</name>
    <dbReference type="NCBI Taxonomy" id="68170"/>
    <lineage>
        <taxon>Bacteria</taxon>
        <taxon>Bacillati</taxon>
        <taxon>Actinomycetota</taxon>
        <taxon>Actinomycetes</taxon>
        <taxon>Pseudonocardiales</taxon>
        <taxon>Pseudonocardiaceae</taxon>
        <taxon>Lentzea</taxon>
    </lineage>
</organism>
<accession>A0A0F0H1L0</accession>
<dbReference type="SUPFAM" id="SSF53955">
    <property type="entry name" value="Lysozyme-like"/>
    <property type="match status" value="1"/>
</dbReference>
<dbReference type="Pfam" id="PF07501">
    <property type="entry name" value="G5"/>
    <property type="match status" value="1"/>
</dbReference>
<keyword evidence="3" id="KW-0378">Hydrolase</keyword>
<evidence type="ECO:0000256" key="1">
    <source>
        <dbReference type="ARBA" id="ARBA00010830"/>
    </source>
</evidence>
<gene>
    <name evidence="6" type="ORF">UK23_14030</name>
</gene>
<protein>
    <submittedName>
        <fullName evidence="6">Transglycosylase</fullName>
    </submittedName>
</protein>
<proteinExistence type="inferred from homology"/>
<dbReference type="EMBL" id="JYJG01000084">
    <property type="protein sequence ID" value="KJK49435.1"/>
    <property type="molecule type" value="Genomic_DNA"/>
</dbReference>
<dbReference type="InterPro" id="IPR023346">
    <property type="entry name" value="Lysozyme-like_dom_sf"/>
</dbReference>
<dbReference type="CDD" id="cd13925">
    <property type="entry name" value="RPF"/>
    <property type="match status" value="1"/>
</dbReference>
<evidence type="ECO:0000259" key="5">
    <source>
        <dbReference type="PROSITE" id="PS51109"/>
    </source>
</evidence>
<dbReference type="PROSITE" id="PS51109">
    <property type="entry name" value="G5"/>
    <property type="match status" value="1"/>
</dbReference>
<reference evidence="6 7" key="1">
    <citation type="submission" date="2015-02" db="EMBL/GenBank/DDBJ databases">
        <authorList>
            <person name="Ju K.-S."/>
            <person name="Doroghazi J.R."/>
            <person name="Metcalf W."/>
        </authorList>
    </citation>
    <scope>NUCLEOTIDE SEQUENCE [LARGE SCALE GENOMIC DNA]</scope>
    <source>
        <strain evidence="6 7">NRRL B-16140</strain>
    </source>
</reference>
<dbReference type="Gene3D" id="2.20.230.10">
    <property type="entry name" value="Resuscitation-promoting factor rpfb"/>
    <property type="match status" value="1"/>
</dbReference>
<evidence type="ECO:0000256" key="3">
    <source>
        <dbReference type="ARBA" id="ARBA00022801"/>
    </source>
</evidence>
<dbReference type="Gene3D" id="1.10.530.10">
    <property type="match status" value="1"/>
</dbReference>
<dbReference type="PATRIC" id="fig|68170.10.peg.2756"/>
<dbReference type="GO" id="GO:0016787">
    <property type="term" value="F:hydrolase activity"/>
    <property type="evidence" value="ECO:0007669"/>
    <property type="project" value="UniProtKB-KW"/>
</dbReference>
<dbReference type="eggNOG" id="COG3583">
    <property type="taxonomic scope" value="Bacteria"/>
</dbReference>
<dbReference type="InterPro" id="IPR011098">
    <property type="entry name" value="G5_dom"/>
</dbReference>
<evidence type="ECO:0000256" key="2">
    <source>
        <dbReference type="ARBA" id="ARBA00022729"/>
    </source>
</evidence>
<evidence type="ECO:0000313" key="7">
    <source>
        <dbReference type="Proteomes" id="UP000033393"/>
    </source>
</evidence>
<dbReference type="Pfam" id="PF03990">
    <property type="entry name" value="DUF348"/>
    <property type="match status" value="2"/>
</dbReference>
<keyword evidence="2" id="KW-0732">Signal</keyword>
<sequence>MDPVSGSDRTAAPYDFNDDTDWFTPVGNTAVGVVDPHPSFPAGALSISPADVLEVLGPDADELLATANVDVDELIRLINAETTIMPPLVLPSEAEEKDDPQVLVQTVTNWKRRFLKGAVAAVLVSISGGGVTAMAMDKSLTVDVDGAMQTVHSYEGTVGDVLAEEGIVVGEHDALSPSLNAPISDGGKITLDRGRLVKMSIDGQAKEDWVRSVTVEEAAKQMGVPTEGAWFSAPGSQDVPLEGMNLEVKTRKNIKLFDGANPVREVQTTAVTVDELLKNENLSLGPEDAVASGTDVKLATGAEVYISRTGVTVINVNEPVAPPVEKTNDPNMNAGEQKVTDPGEAGEQIATYRVTVKNGKEISREKIGGKVTKEPKPKKVTVGTKPLPDGAVWDRLAGCEAGGRWDINTGNGYYGGLQFNAGTWAANGGTQYAQLPHQATREQQIAIATKLRDRAGGTYGAWPGCRAKLGLP</sequence>
<dbReference type="AlphaFoldDB" id="A0A0F0H1L0"/>
<feature type="region of interest" description="Disordered" evidence="4">
    <location>
        <begin position="321"/>
        <end position="342"/>
    </location>
</feature>
<evidence type="ECO:0000256" key="4">
    <source>
        <dbReference type="SAM" id="MobiDB-lite"/>
    </source>
</evidence>
<dbReference type="STRING" id="68170.GCA_000974445_04447"/>
<keyword evidence="7" id="KW-1185">Reference proteome</keyword>
<dbReference type="InterPro" id="IPR007137">
    <property type="entry name" value="DUF348"/>
</dbReference>
<feature type="domain" description="G5" evidence="5">
    <location>
        <begin position="306"/>
        <end position="386"/>
    </location>
</feature>
<dbReference type="Proteomes" id="UP000033393">
    <property type="component" value="Unassembled WGS sequence"/>
</dbReference>
<dbReference type="InterPro" id="IPR010618">
    <property type="entry name" value="RPF"/>
</dbReference>
<dbReference type="Pfam" id="PF06737">
    <property type="entry name" value="Transglycosylas"/>
    <property type="match status" value="1"/>
</dbReference>
<dbReference type="SMART" id="SM01208">
    <property type="entry name" value="G5"/>
    <property type="match status" value="1"/>
</dbReference>
<name>A0A0F0H1L0_LENAE</name>